<dbReference type="Ensembl" id="ENSOKIT00005090433.1">
    <property type="protein sequence ID" value="ENSOKIP00005084626.1"/>
    <property type="gene ID" value="ENSOKIG00005036842.1"/>
</dbReference>
<accession>A0A8C7J8Z0</accession>
<keyword evidence="4" id="KW-1185">Reference proteome</keyword>
<evidence type="ECO:0000313" key="4">
    <source>
        <dbReference type="Proteomes" id="UP000694557"/>
    </source>
</evidence>
<reference evidence="3" key="2">
    <citation type="submission" date="2025-09" db="UniProtKB">
        <authorList>
            <consortium name="Ensembl"/>
        </authorList>
    </citation>
    <scope>IDENTIFICATION</scope>
</reference>
<organism evidence="3 4">
    <name type="scientific">Oncorhynchus kisutch</name>
    <name type="common">Coho salmon</name>
    <name type="synonym">Salmo kisutch</name>
    <dbReference type="NCBI Taxonomy" id="8019"/>
    <lineage>
        <taxon>Eukaryota</taxon>
        <taxon>Metazoa</taxon>
        <taxon>Chordata</taxon>
        <taxon>Craniata</taxon>
        <taxon>Vertebrata</taxon>
        <taxon>Euteleostomi</taxon>
        <taxon>Actinopterygii</taxon>
        <taxon>Neopterygii</taxon>
        <taxon>Teleostei</taxon>
        <taxon>Protacanthopterygii</taxon>
        <taxon>Salmoniformes</taxon>
        <taxon>Salmonidae</taxon>
        <taxon>Salmoninae</taxon>
        <taxon>Oncorhynchus</taxon>
    </lineage>
</organism>
<comment type="similarity">
    <text evidence="1">Belongs to the CFAP97 family.</text>
</comment>
<evidence type="ECO:0000313" key="3">
    <source>
        <dbReference type="Ensembl" id="ENSOKIP00005084626.1"/>
    </source>
</evidence>
<feature type="region of interest" description="Disordered" evidence="2">
    <location>
        <begin position="159"/>
        <end position="210"/>
    </location>
</feature>
<protein>
    <submittedName>
        <fullName evidence="3">Si:ch211-284k5.2</fullName>
    </submittedName>
</protein>
<feature type="compositionally biased region" description="Basic and acidic residues" evidence="2">
    <location>
        <begin position="197"/>
        <end position="210"/>
    </location>
</feature>
<evidence type="ECO:0000256" key="1">
    <source>
        <dbReference type="ARBA" id="ARBA00008315"/>
    </source>
</evidence>
<dbReference type="GeneTree" id="ENSGT00940000164099"/>
<dbReference type="InterPro" id="IPR038792">
    <property type="entry name" value="CFAP97D1/2"/>
</dbReference>
<dbReference type="PANTHER" id="PTHR33768:SF6">
    <property type="entry name" value="SI:CH211-284K5.2"/>
    <property type="match status" value="1"/>
</dbReference>
<dbReference type="Proteomes" id="UP000694557">
    <property type="component" value="Unassembled WGS sequence"/>
</dbReference>
<sequence length="210" mass="24979">MHKSYQPLKPATNKYLQKKWDQTRYEEHRNKLSTARPIVDTKGIRTPAHVQLKLKKLQLQDERLVTIERDNRLLSSKLSDIVRSKGLVDHRNHYPERSLNAEKRRDELLQVTNQNQAIYQRITARESDYRRQLWLDDWERVVRRRDDIARYPRAVANKQKSKRRVKFAGSDSGQSEKSSESNSYSDTNTDQEVEEEVEKKTEEDKDTLNE</sequence>
<gene>
    <name evidence="3" type="primary">si:ch211-284k5.2</name>
</gene>
<dbReference type="Pfam" id="PF13879">
    <property type="entry name" value="Hmw_CFAP97"/>
    <property type="match status" value="1"/>
</dbReference>
<proteinExistence type="inferred from homology"/>
<evidence type="ECO:0000256" key="2">
    <source>
        <dbReference type="SAM" id="MobiDB-lite"/>
    </source>
</evidence>
<dbReference type="InterPro" id="IPR029488">
    <property type="entry name" value="Hmw/CFAP97"/>
</dbReference>
<dbReference type="KEGG" id="oki:116356352"/>
<dbReference type="AlphaFoldDB" id="A0A8C7J8Z0"/>
<feature type="compositionally biased region" description="Low complexity" evidence="2">
    <location>
        <begin position="169"/>
        <end position="188"/>
    </location>
</feature>
<reference evidence="3" key="1">
    <citation type="submission" date="2025-08" db="UniProtKB">
        <authorList>
            <consortium name="Ensembl"/>
        </authorList>
    </citation>
    <scope>IDENTIFICATION</scope>
</reference>
<name>A0A8C7J8Z0_ONCKI</name>
<dbReference type="PANTHER" id="PTHR33768">
    <property type="entry name" value="MIP11318P"/>
    <property type="match status" value="1"/>
</dbReference>